<feature type="domain" description="N-acetyltransferase" evidence="3">
    <location>
        <begin position="11"/>
        <end position="150"/>
    </location>
</feature>
<dbReference type="CDD" id="cd04301">
    <property type="entry name" value="NAT_SF"/>
    <property type="match status" value="1"/>
</dbReference>
<evidence type="ECO:0000256" key="2">
    <source>
        <dbReference type="ARBA" id="ARBA00023315"/>
    </source>
</evidence>
<organism evidence="4 5">
    <name type="scientific">Pseudonocardia halophobica</name>
    <dbReference type="NCBI Taxonomy" id="29401"/>
    <lineage>
        <taxon>Bacteria</taxon>
        <taxon>Bacillati</taxon>
        <taxon>Actinomycetota</taxon>
        <taxon>Actinomycetes</taxon>
        <taxon>Pseudonocardiales</taxon>
        <taxon>Pseudonocardiaceae</taxon>
        <taxon>Pseudonocardia</taxon>
    </lineage>
</organism>
<comment type="caution">
    <text evidence="4">The sequence shown here is derived from an EMBL/GenBank/DDBJ whole genome shotgun (WGS) entry which is preliminary data.</text>
</comment>
<dbReference type="EMBL" id="BSFQ01000016">
    <property type="protein sequence ID" value="GLL12709.1"/>
    <property type="molecule type" value="Genomic_DNA"/>
</dbReference>
<dbReference type="AlphaFoldDB" id="A0A9W6L5Q8"/>
<dbReference type="Pfam" id="PF00583">
    <property type="entry name" value="Acetyltransf_1"/>
    <property type="match status" value="1"/>
</dbReference>
<keyword evidence="5" id="KW-1185">Reference proteome</keyword>
<keyword evidence="2" id="KW-0012">Acyltransferase</keyword>
<dbReference type="InterPro" id="IPR050832">
    <property type="entry name" value="Bact_Acetyltransf"/>
</dbReference>
<evidence type="ECO:0000313" key="5">
    <source>
        <dbReference type="Proteomes" id="UP001143463"/>
    </source>
</evidence>
<dbReference type="PROSITE" id="PS51186">
    <property type="entry name" value="GNAT"/>
    <property type="match status" value="1"/>
</dbReference>
<sequence>MGPHLRRRAECEIRPLREPDLDAADRIQRRAFAALVGADDQRDAELVRTRWAAPNTAALGAFAGTRLVGSVFATRWGSVGFVGPLSVEPEWWDRGIGSQLFAAADGVLREWGVVRRGLFTFAHSPRHHRLYQRFGYWPRFLTALMSRPVPAAPPAVEWAPGSARDREELTAAAGRLAGAVYPGLDLAGEIASVLDQKIGEVVLSGPAAAPTGVAVVHDGAGSEAGSGVAYVKVGLVRPGVEADFAALVDACLAHAAVLGAERLVVGVNTARHRAYRHLVGRGFVTDVPGVTMHAPNDAGYDRDDVFVIDDWR</sequence>
<dbReference type="GO" id="GO:0016747">
    <property type="term" value="F:acyltransferase activity, transferring groups other than amino-acyl groups"/>
    <property type="evidence" value="ECO:0007669"/>
    <property type="project" value="InterPro"/>
</dbReference>
<dbReference type="InterPro" id="IPR000182">
    <property type="entry name" value="GNAT_dom"/>
</dbReference>
<proteinExistence type="predicted"/>
<dbReference type="PANTHER" id="PTHR43877">
    <property type="entry name" value="AMINOALKYLPHOSPHONATE N-ACETYLTRANSFERASE-RELATED-RELATED"/>
    <property type="match status" value="1"/>
</dbReference>
<dbReference type="SUPFAM" id="SSF55729">
    <property type="entry name" value="Acyl-CoA N-acyltransferases (Nat)"/>
    <property type="match status" value="1"/>
</dbReference>
<evidence type="ECO:0000313" key="4">
    <source>
        <dbReference type="EMBL" id="GLL12709.1"/>
    </source>
</evidence>
<name>A0A9W6L5Q8_9PSEU</name>
<protein>
    <recommendedName>
        <fullName evidence="3">N-acetyltransferase domain-containing protein</fullName>
    </recommendedName>
</protein>
<dbReference type="InterPro" id="IPR016181">
    <property type="entry name" value="Acyl_CoA_acyltransferase"/>
</dbReference>
<dbReference type="Proteomes" id="UP001143463">
    <property type="component" value="Unassembled WGS sequence"/>
</dbReference>
<gene>
    <name evidence="4" type="ORF">GCM10017577_38500</name>
</gene>
<reference evidence="4" key="1">
    <citation type="journal article" date="2014" name="Int. J. Syst. Evol. Microbiol.">
        <title>Complete genome sequence of Corynebacterium casei LMG S-19264T (=DSM 44701T), isolated from a smear-ripened cheese.</title>
        <authorList>
            <consortium name="US DOE Joint Genome Institute (JGI-PGF)"/>
            <person name="Walter F."/>
            <person name="Albersmeier A."/>
            <person name="Kalinowski J."/>
            <person name="Ruckert C."/>
        </authorList>
    </citation>
    <scope>NUCLEOTIDE SEQUENCE</scope>
    <source>
        <strain evidence="4">VKM Ac-1069</strain>
    </source>
</reference>
<dbReference type="RefSeq" id="WP_051737620.1">
    <property type="nucleotide sequence ID" value="NZ_BAAAUZ010000049.1"/>
</dbReference>
<reference evidence="4" key="2">
    <citation type="submission" date="2023-01" db="EMBL/GenBank/DDBJ databases">
        <authorList>
            <person name="Sun Q."/>
            <person name="Evtushenko L."/>
        </authorList>
    </citation>
    <scope>NUCLEOTIDE SEQUENCE</scope>
    <source>
        <strain evidence="4">VKM Ac-1069</strain>
    </source>
</reference>
<keyword evidence="1" id="KW-0808">Transferase</keyword>
<evidence type="ECO:0000256" key="1">
    <source>
        <dbReference type="ARBA" id="ARBA00022679"/>
    </source>
</evidence>
<evidence type="ECO:0000259" key="3">
    <source>
        <dbReference type="PROSITE" id="PS51186"/>
    </source>
</evidence>
<accession>A0A9W6L5Q8</accession>
<dbReference type="Gene3D" id="3.40.630.30">
    <property type="match status" value="1"/>
</dbReference>